<evidence type="ECO:0000313" key="2">
    <source>
        <dbReference type="EMBL" id="TGD19453.1"/>
    </source>
</evidence>
<dbReference type="OrthoDB" id="2290423at2"/>
<evidence type="ECO:0000313" key="3">
    <source>
        <dbReference type="Proteomes" id="UP000297348"/>
    </source>
</evidence>
<dbReference type="RefSeq" id="WP_135367587.1">
    <property type="nucleotide sequence ID" value="NZ_RKLX01000005.1"/>
</dbReference>
<keyword evidence="3" id="KW-1185">Reference proteome</keyword>
<comment type="caution">
    <text evidence="2">The sequence shown here is derived from an EMBL/GenBank/DDBJ whole genome shotgun (WGS) entry which is preliminary data.</text>
</comment>
<feature type="signal peptide" evidence="1">
    <location>
        <begin position="1"/>
        <end position="26"/>
    </location>
</feature>
<keyword evidence="1" id="KW-0732">Signal</keyword>
<gene>
    <name evidence="2" type="ORF">EGT51_04595</name>
</gene>
<proteinExistence type="predicted"/>
<protein>
    <submittedName>
        <fullName evidence="2">Uncharacterized protein</fullName>
    </submittedName>
</protein>
<dbReference type="Proteomes" id="UP000297348">
    <property type="component" value="Unassembled WGS sequence"/>
</dbReference>
<organism evidence="2 3">
    <name type="scientific">Levilactobacillus suantsaiihabitans</name>
    <dbReference type="NCBI Taxonomy" id="2487722"/>
    <lineage>
        <taxon>Bacteria</taxon>
        <taxon>Bacillati</taxon>
        <taxon>Bacillota</taxon>
        <taxon>Bacilli</taxon>
        <taxon>Lactobacillales</taxon>
        <taxon>Lactobacillaceae</taxon>
        <taxon>Levilactobacillus</taxon>
    </lineage>
</organism>
<sequence length="136" mass="15528">MKLKQLAAVLLTVVTLGPVMTVPANASTKVLPKKMRGTWVIKPQYNSPHHVKKNMWCPKLKMHVYKKSATWQMKGYLPDKMYDHKTHKVHVVSYSHGSALLGGDTLFTKRNFFSIRGKTLDLGWEHGGDMFLHRAK</sequence>
<name>A0A4Z0J9N4_9LACO</name>
<evidence type="ECO:0000256" key="1">
    <source>
        <dbReference type="SAM" id="SignalP"/>
    </source>
</evidence>
<dbReference type="AlphaFoldDB" id="A0A4Z0J9N4"/>
<reference evidence="2 3" key="1">
    <citation type="submission" date="2018-10" db="EMBL/GenBank/DDBJ databases">
        <title>Lactobacillus sp. R7 and Lactobacillus sp. R19 isolated from fermented mustard green product of Taiwan.</title>
        <authorList>
            <person name="Lin S.-T."/>
        </authorList>
    </citation>
    <scope>NUCLEOTIDE SEQUENCE [LARGE SCALE GENOMIC DNA]</scope>
    <source>
        <strain evidence="2 3">BCRC 81129</strain>
    </source>
</reference>
<feature type="chain" id="PRO_5021456225" evidence="1">
    <location>
        <begin position="27"/>
        <end position="136"/>
    </location>
</feature>
<dbReference type="EMBL" id="RKLX01000005">
    <property type="protein sequence ID" value="TGD19453.1"/>
    <property type="molecule type" value="Genomic_DNA"/>
</dbReference>
<accession>A0A4Z0J9N4</accession>